<name>C2G124_SPHSI</name>
<dbReference type="EMBL" id="ACHB01000072">
    <property type="protein sequence ID" value="EEI91107.1"/>
    <property type="molecule type" value="Genomic_DNA"/>
</dbReference>
<keyword evidence="1" id="KW-0732">Signal</keyword>
<evidence type="ECO:0000256" key="1">
    <source>
        <dbReference type="SAM" id="SignalP"/>
    </source>
</evidence>
<evidence type="ECO:0000313" key="2">
    <source>
        <dbReference type="EMBL" id="EEI91107.1"/>
    </source>
</evidence>
<dbReference type="HOGENOM" id="CLU_1804945_0_0_10"/>
<accession>C2G124</accession>
<proteinExistence type="predicted"/>
<reference evidence="2 3" key="1">
    <citation type="submission" date="2009-01" db="EMBL/GenBank/DDBJ databases">
        <authorList>
            <person name="Qin X."/>
            <person name="Bachman B."/>
            <person name="Battles P."/>
            <person name="Bell A."/>
            <person name="Bess C."/>
            <person name="Bickham C."/>
            <person name="Chaboub L."/>
            <person name="Chen D."/>
            <person name="Coyle M."/>
            <person name="Deiros D.R."/>
            <person name="Dinh H."/>
            <person name="Forbes L."/>
            <person name="Fowler G."/>
            <person name="Francisco L."/>
            <person name="Fu Q."/>
            <person name="Gubbala S."/>
            <person name="Hale W."/>
            <person name="Han Y."/>
            <person name="Hemphill L."/>
            <person name="Highlander S.K."/>
            <person name="Hirani K."/>
            <person name="Hogues M."/>
            <person name="Jackson L."/>
            <person name="Jakkamsetti A."/>
            <person name="Javaid M."/>
            <person name="Jiang H."/>
            <person name="Korchina V."/>
            <person name="Kovar C."/>
            <person name="Lara F."/>
            <person name="Lee S."/>
            <person name="Mata R."/>
            <person name="Mathew T."/>
            <person name="Moen C."/>
            <person name="Morales K."/>
            <person name="Munidasa M."/>
            <person name="Nazareth L."/>
            <person name="Ngo R."/>
            <person name="Nguyen L."/>
            <person name="Okwuonu G."/>
            <person name="Ongeri F."/>
            <person name="Patil S."/>
            <person name="Petrosino J."/>
            <person name="Pham C."/>
            <person name="Pham P."/>
            <person name="Pu L.-L."/>
            <person name="Puazo M."/>
            <person name="Raj R."/>
            <person name="Reid J."/>
            <person name="Rouhana J."/>
            <person name="Saada N."/>
            <person name="Shang Y."/>
            <person name="Simmons D."/>
            <person name="Thornton R."/>
            <person name="Warren J."/>
            <person name="Weissenberger G."/>
            <person name="Zhang J."/>
            <person name="Zhang L."/>
            <person name="Zhou C."/>
            <person name="Zhu D."/>
            <person name="Muzny D."/>
            <person name="Worley K."/>
            <person name="Gibbs R."/>
        </authorList>
    </citation>
    <scope>NUCLEOTIDE SEQUENCE [LARGE SCALE GENOMIC DNA]</scope>
    <source>
        <strain evidence="2 3">ATCC 33300</strain>
    </source>
</reference>
<organism evidence="2 3">
    <name type="scientific">Sphingobacterium spiritivorum ATCC 33300</name>
    <dbReference type="NCBI Taxonomy" id="525372"/>
    <lineage>
        <taxon>Bacteria</taxon>
        <taxon>Pseudomonadati</taxon>
        <taxon>Bacteroidota</taxon>
        <taxon>Sphingobacteriia</taxon>
        <taxon>Sphingobacteriales</taxon>
        <taxon>Sphingobacteriaceae</taxon>
        <taxon>Sphingobacterium</taxon>
    </lineage>
</organism>
<evidence type="ECO:0000313" key="3">
    <source>
        <dbReference type="Proteomes" id="UP000006241"/>
    </source>
</evidence>
<feature type="signal peptide" evidence="1">
    <location>
        <begin position="1"/>
        <end position="24"/>
    </location>
</feature>
<dbReference type="AlphaFoldDB" id="C2G124"/>
<comment type="caution">
    <text evidence="2">The sequence shown here is derived from an EMBL/GenBank/DDBJ whole genome shotgun (WGS) entry which is preliminary data.</text>
</comment>
<protein>
    <submittedName>
        <fullName evidence="2">Uncharacterized protein</fullName>
    </submittedName>
</protein>
<gene>
    <name evidence="2" type="ORF">HMPREF0765_3280</name>
</gene>
<dbReference type="RefSeq" id="WP_003009140.1">
    <property type="nucleotide sequence ID" value="NZ_GG668632.1"/>
</dbReference>
<dbReference type="Proteomes" id="UP000006241">
    <property type="component" value="Unassembled WGS sequence"/>
</dbReference>
<feature type="chain" id="PRO_5002914213" evidence="1">
    <location>
        <begin position="25"/>
        <end position="155"/>
    </location>
</feature>
<sequence length="155" mass="17545">MKKNIIGYCVLLLGMLIIPGLSLAQEADTVPELVDDIQVDVKNVSVDAKTKTLTLDLFLISYQKNPREFKLNTFATQVLDTKGQTYMYSTMQMGKVLIKLSDRQNYLHYFMEDEVPVAFKITVDNWTKGNKAKAVKLVFEDSAEVGKFIEKAVNL</sequence>